<keyword evidence="8" id="KW-1185">Reference proteome</keyword>
<evidence type="ECO:0000256" key="4">
    <source>
        <dbReference type="ARBA" id="ARBA00040604"/>
    </source>
</evidence>
<evidence type="ECO:0000313" key="8">
    <source>
        <dbReference type="Proteomes" id="UP001055712"/>
    </source>
</evidence>
<dbReference type="InterPro" id="IPR006571">
    <property type="entry name" value="TLDc_dom"/>
</dbReference>
<feature type="region of interest" description="Disordered" evidence="5">
    <location>
        <begin position="154"/>
        <end position="208"/>
    </location>
</feature>
<evidence type="ECO:0000256" key="3">
    <source>
        <dbReference type="ARBA" id="ARBA00023128"/>
    </source>
</evidence>
<name>A0A9D4YTP6_CHLVU</name>
<feature type="region of interest" description="Disordered" evidence="5">
    <location>
        <begin position="13"/>
        <end position="127"/>
    </location>
</feature>
<dbReference type="Pfam" id="PF07534">
    <property type="entry name" value="TLD"/>
    <property type="match status" value="1"/>
</dbReference>
<proteinExistence type="inferred from homology"/>
<feature type="compositionally biased region" description="Low complexity" evidence="5">
    <location>
        <begin position="63"/>
        <end position="95"/>
    </location>
</feature>
<gene>
    <name evidence="7" type="ORF">D9Q98_007764</name>
</gene>
<dbReference type="PANTHER" id="PTHR23354">
    <property type="entry name" value="NUCLEOLAR PROTEIN 7/ESTROGEN RECEPTOR COACTIVATOR-RELATED"/>
    <property type="match status" value="1"/>
</dbReference>
<evidence type="ECO:0000259" key="6">
    <source>
        <dbReference type="PROSITE" id="PS51886"/>
    </source>
</evidence>
<sequence>MLSRLIEGIAHLVEDDEDYTTASEDSPTAAAAAARRSTGDGGHLTAAGPGDAAGKASTNGLAQQQQDQQQDSQPGSRRQSQASLQQQQRQRQLSSETETEYASDGGEAVEDDEESDGEQQDGGWNLLGGMPFLPRIVELLSPKAAPLQEQAMDKGPGELHQQPAEQPTSPGGTSKFPTVAIADEQEPQAADQDLQGTTTEPAPLQPGQQLLPQMSEASALMTDDHVRSLAAAVPARFRQARWTLLYSTGRDGISLQTMMRNAARKAPTVLVVRDFDKHVFGAYCSEAWRLDKRFFGTGESFVFQLEPRAAVWYWWWRRMAKEPNDYFQWGSADHIAVGGAGGYALWLDADLHSGLSRNSTTFGNDSLAGAEEFKAGLVELWGLS</sequence>
<reference evidence="7" key="2">
    <citation type="submission" date="2020-11" db="EMBL/GenBank/DDBJ databases">
        <authorList>
            <person name="Cecchin M."/>
            <person name="Marcolungo L."/>
            <person name="Rossato M."/>
            <person name="Girolomoni L."/>
            <person name="Cosentino E."/>
            <person name="Cuine S."/>
            <person name="Li-Beisson Y."/>
            <person name="Delledonne M."/>
            <person name="Ballottari M."/>
        </authorList>
    </citation>
    <scope>NUCLEOTIDE SEQUENCE</scope>
    <source>
        <strain evidence="7">211/11P</strain>
        <tissue evidence="7">Whole cell</tissue>
    </source>
</reference>
<comment type="subcellular location">
    <subcellularLocation>
        <location evidence="1">Mitochondrion</location>
    </subcellularLocation>
</comment>
<dbReference type="PANTHER" id="PTHR23354:SF62">
    <property type="entry name" value="MUSTARD, ISOFORM V"/>
    <property type="match status" value="1"/>
</dbReference>
<feature type="compositionally biased region" description="Acidic residues" evidence="5">
    <location>
        <begin position="97"/>
        <end position="119"/>
    </location>
</feature>
<protein>
    <recommendedName>
        <fullName evidence="4">Oxidation resistance protein 1</fullName>
    </recommendedName>
</protein>
<dbReference type="GO" id="GO:0005739">
    <property type="term" value="C:mitochondrion"/>
    <property type="evidence" value="ECO:0007669"/>
    <property type="project" value="UniProtKB-SubCell"/>
</dbReference>
<dbReference type="AlphaFoldDB" id="A0A9D4YTP6"/>
<dbReference type="OrthoDB" id="26679at2759"/>
<dbReference type="Proteomes" id="UP001055712">
    <property type="component" value="Unassembled WGS sequence"/>
</dbReference>
<dbReference type="EMBL" id="SIDB01000011">
    <property type="protein sequence ID" value="KAI3425789.1"/>
    <property type="molecule type" value="Genomic_DNA"/>
</dbReference>
<accession>A0A9D4YTP6</accession>
<organism evidence="7 8">
    <name type="scientific">Chlorella vulgaris</name>
    <name type="common">Green alga</name>
    <dbReference type="NCBI Taxonomy" id="3077"/>
    <lineage>
        <taxon>Eukaryota</taxon>
        <taxon>Viridiplantae</taxon>
        <taxon>Chlorophyta</taxon>
        <taxon>core chlorophytes</taxon>
        <taxon>Trebouxiophyceae</taxon>
        <taxon>Chlorellales</taxon>
        <taxon>Chlorellaceae</taxon>
        <taxon>Chlorella clade</taxon>
        <taxon>Chlorella</taxon>
    </lineage>
</organism>
<keyword evidence="3" id="KW-0496">Mitochondrion</keyword>
<dbReference type="SMART" id="SM00584">
    <property type="entry name" value="TLDc"/>
    <property type="match status" value="1"/>
</dbReference>
<feature type="compositionally biased region" description="Polar residues" evidence="5">
    <location>
        <begin position="163"/>
        <end position="176"/>
    </location>
</feature>
<comment type="caution">
    <text evidence="7">The sequence shown here is derived from an EMBL/GenBank/DDBJ whole genome shotgun (WGS) entry which is preliminary data.</text>
</comment>
<evidence type="ECO:0000256" key="1">
    <source>
        <dbReference type="ARBA" id="ARBA00004173"/>
    </source>
</evidence>
<evidence type="ECO:0000313" key="7">
    <source>
        <dbReference type="EMBL" id="KAI3425789.1"/>
    </source>
</evidence>
<reference evidence="7" key="1">
    <citation type="journal article" date="2019" name="Plant J.">
        <title>Chlorella vulgaris genome assembly and annotation reveals the molecular basis for metabolic acclimation to high light conditions.</title>
        <authorList>
            <person name="Cecchin M."/>
            <person name="Marcolungo L."/>
            <person name="Rossato M."/>
            <person name="Girolomoni L."/>
            <person name="Cosentino E."/>
            <person name="Cuine S."/>
            <person name="Li-Beisson Y."/>
            <person name="Delledonne M."/>
            <person name="Ballottari M."/>
        </authorList>
    </citation>
    <scope>NUCLEOTIDE SEQUENCE</scope>
    <source>
        <strain evidence="7">211/11P</strain>
    </source>
</reference>
<evidence type="ECO:0000256" key="5">
    <source>
        <dbReference type="SAM" id="MobiDB-lite"/>
    </source>
</evidence>
<feature type="domain" description="TLDc" evidence="6">
    <location>
        <begin position="219"/>
        <end position="384"/>
    </location>
</feature>
<comment type="similarity">
    <text evidence="2">Belongs to the OXR1 family.</text>
</comment>
<evidence type="ECO:0000256" key="2">
    <source>
        <dbReference type="ARBA" id="ARBA00009540"/>
    </source>
</evidence>
<dbReference type="PROSITE" id="PS51886">
    <property type="entry name" value="TLDC"/>
    <property type="match status" value="1"/>
</dbReference>